<feature type="transmembrane region" description="Helical" evidence="4">
    <location>
        <begin position="32"/>
        <end position="52"/>
    </location>
</feature>
<feature type="transmembrane region" description="Helical" evidence="4">
    <location>
        <begin position="85"/>
        <end position="105"/>
    </location>
</feature>
<evidence type="ECO:0000313" key="6">
    <source>
        <dbReference type="EMBL" id="TPG55715.1"/>
    </source>
</evidence>
<dbReference type="PANTHER" id="PTHR11360:SF284">
    <property type="entry name" value="EG:103B4.3 PROTEIN-RELATED"/>
    <property type="match status" value="1"/>
</dbReference>
<accession>A0A502G1R6</accession>
<dbReference type="PANTHER" id="PTHR11360">
    <property type="entry name" value="MONOCARBOXYLATE TRANSPORTER"/>
    <property type="match status" value="1"/>
</dbReference>
<organism evidence="6 7">
    <name type="scientific">Muricoccus nepalensis</name>
    <dbReference type="NCBI Taxonomy" id="1854500"/>
    <lineage>
        <taxon>Bacteria</taxon>
        <taxon>Pseudomonadati</taxon>
        <taxon>Pseudomonadota</taxon>
        <taxon>Alphaproteobacteria</taxon>
        <taxon>Acetobacterales</taxon>
        <taxon>Roseomonadaceae</taxon>
        <taxon>Muricoccus</taxon>
    </lineage>
</organism>
<feature type="transmembrane region" description="Helical" evidence="4">
    <location>
        <begin position="149"/>
        <end position="167"/>
    </location>
</feature>
<dbReference type="InterPro" id="IPR020846">
    <property type="entry name" value="MFS_dom"/>
</dbReference>
<evidence type="ECO:0000256" key="2">
    <source>
        <dbReference type="ARBA" id="ARBA00022989"/>
    </source>
</evidence>
<keyword evidence="7" id="KW-1185">Reference proteome</keyword>
<name>A0A502G1R6_9PROT</name>
<dbReference type="OrthoDB" id="9793415at2"/>
<dbReference type="EMBL" id="RCZP01000012">
    <property type="protein sequence ID" value="TPG55715.1"/>
    <property type="molecule type" value="Genomic_DNA"/>
</dbReference>
<feature type="domain" description="Major facilitator superfamily (MFS) profile" evidence="5">
    <location>
        <begin position="1"/>
        <end position="226"/>
    </location>
</feature>
<evidence type="ECO:0000256" key="3">
    <source>
        <dbReference type="ARBA" id="ARBA00023136"/>
    </source>
</evidence>
<dbReference type="Proteomes" id="UP000317078">
    <property type="component" value="Unassembled WGS sequence"/>
</dbReference>
<evidence type="ECO:0000256" key="1">
    <source>
        <dbReference type="ARBA" id="ARBA00022692"/>
    </source>
</evidence>
<dbReference type="InterPro" id="IPR036259">
    <property type="entry name" value="MFS_trans_sf"/>
</dbReference>
<dbReference type="Gene3D" id="1.20.1250.20">
    <property type="entry name" value="MFS general substrate transporter like domains"/>
    <property type="match status" value="1"/>
</dbReference>
<evidence type="ECO:0000313" key="7">
    <source>
        <dbReference type="Proteomes" id="UP000317078"/>
    </source>
</evidence>
<dbReference type="GO" id="GO:0022857">
    <property type="term" value="F:transmembrane transporter activity"/>
    <property type="evidence" value="ECO:0007669"/>
    <property type="project" value="InterPro"/>
</dbReference>
<dbReference type="InterPro" id="IPR011701">
    <property type="entry name" value="MFS"/>
</dbReference>
<keyword evidence="2 4" id="KW-1133">Transmembrane helix</keyword>
<evidence type="ECO:0000259" key="5">
    <source>
        <dbReference type="PROSITE" id="PS50850"/>
    </source>
</evidence>
<keyword evidence="3 4" id="KW-0472">Membrane</keyword>
<feature type="transmembrane region" description="Helical" evidence="4">
    <location>
        <begin position="117"/>
        <end position="137"/>
    </location>
</feature>
<sequence>MTMVGFGAIYSYAAFADEIATAFGSSRASVSIVYALSGGSCFFVSALTGELADRIDARLVAVTGMLVIGLGFLVAAAAGSLVEVYVGYGVLIGLGCGFAYVPALAAVQRWFDVHRGLASGIAVSGIGVGTALVPPAAEAFSAFGDWRTTFIAGGALAALVGTARAAVDARPAGAGTRTSAAPHAVGNRAQPGLRPALRGYASRLSALRAAACDAGWRCTRPGPRPA</sequence>
<dbReference type="SUPFAM" id="SSF103473">
    <property type="entry name" value="MFS general substrate transporter"/>
    <property type="match status" value="1"/>
</dbReference>
<keyword evidence="1 4" id="KW-0812">Transmembrane</keyword>
<protein>
    <submittedName>
        <fullName evidence="6">MFS transporter</fullName>
    </submittedName>
</protein>
<comment type="caution">
    <text evidence="6">The sequence shown here is derived from an EMBL/GenBank/DDBJ whole genome shotgun (WGS) entry which is preliminary data.</text>
</comment>
<reference evidence="6 7" key="1">
    <citation type="journal article" date="2019" name="Environ. Microbiol.">
        <title>Species interactions and distinct microbial communities in high Arctic permafrost affected cryosols are associated with the CH4 and CO2 gas fluxes.</title>
        <authorList>
            <person name="Altshuler I."/>
            <person name="Hamel J."/>
            <person name="Turney S."/>
            <person name="Magnuson E."/>
            <person name="Levesque R."/>
            <person name="Greer C."/>
            <person name="Whyte L.G."/>
        </authorList>
    </citation>
    <scope>NUCLEOTIDE SEQUENCE [LARGE SCALE GENOMIC DNA]</scope>
    <source>
        <strain evidence="6 7">S9.3B</strain>
    </source>
</reference>
<gene>
    <name evidence="6" type="ORF">EAH89_14240</name>
</gene>
<dbReference type="PROSITE" id="PS50850">
    <property type="entry name" value="MFS"/>
    <property type="match status" value="1"/>
</dbReference>
<feature type="transmembrane region" description="Helical" evidence="4">
    <location>
        <begin position="59"/>
        <end position="79"/>
    </location>
</feature>
<dbReference type="Pfam" id="PF07690">
    <property type="entry name" value="MFS_1"/>
    <property type="match status" value="1"/>
</dbReference>
<evidence type="ECO:0000256" key="4">
    <source>
        <dbReference type="SAM" id="Phobius"/>
    </source>
</evidence>
<dbReference type="InterPro" id="IPR050327">
    <property type="entry name" value="Proton-linked_MCT"/>
</dbReference>
<proteinExistence type="predicted"/>
<dbReference type="AlphaFoldDB" id="A0A502G1R6"/>